<evidence type="ECO:0000256" key="8">
    <source>
        <dbReference type="ARBA" id="ARBA00022840"/>
    </source>
</evidence>
<name>A0A7Z0WRZ3_9PSEU</name>
<feature type="binding site" evidence="9">
    <location>
        <position position="124"/>
    </location>
    <ligand>
        <name>L-citrulline</name>
        <dbReference type="ChEBI" id="CHEBI:57743"/>
    </ligand>
</feature>
<feature type="binding site" evidence="9">
    <location>
        <position position="116"/>
    </location>
    <ligand>
        <name>L-aspartate</name>
        <dbReference type="ChEBI" id="CHEBI:29991"/>
    </ligand>
</feature>
<comment type="catalytic activity">
    <reaction evidence="9">
        <text>L-citrulline + L-aspartate + ATP = 2-(N(omega)-L-arginino)succinate + AMP + diphosphate + H(+)</text>
        <dbReference type="Rhea" id="RHEA:10932"/>
        <dbReference type="ChEBI" id="CHEBI:15378"/>
        <dbReference type="ChEBI" id="CHEBI:29991"/>
        <dbReference type="ChEBI" id="CHEBI:30616"/>
        <dbReference type="ChEBI" id="CHEBI:33019"/>
        <dbReference type="ChEBI" id="CHEBI:57472"/>
        <dbReference type="ChEBI" id="CHEBI:57743"/>
        <dbReference type="ChEBI" id="CHEBI:456215"/>
        <dbReference type="EC" id="6.3.4.5"/>
    </reaction>
</comment>
<feature type="binding site" evidence="9">
    <location>
        <position position="270"/>
    </location>
    <ligand>
        <name>L-citrulline</name>
        <dbReference type="ChEBI" id="CHEBI:57743"/>
    </ligand>
</feature>
<organism evidence="12 13">
    <name type="scientific">Actinophytocola xinjiangensis</name>
    <dbReference type="NCBI Taxonomy" id="485602"/>
    <lineage>
        <taxon>Bacteria</taxon>
        <taxon>Bacillati</taxon>
        <taxon>Actinomycetota</taxon>
        <taxon>Actinomycetes</taxon>
        <taxon>Pseudonocardiales</taxon>
        <taxon>Pseudonocardiaceae</taxon>
    </lineage>
</organism>
<comment type="pathway">
    <text evidence="1 9">Amino-acid biosynthesis; L-arginine biosynthesis; L-arginine from L-ornithine and carbamoyl phosphate: step 2/3.</text>
</comment>
<evidence type="ECO:0000256" key="7">
    <source>
        <dbReference type="ARBA" id="ARBA00022741"/>
    </source>
</evidence>
<dbReference type="InterPro" id="IPR048267">
    <property type="entry name" value="Arginosuc_syn_N"/>
</dbReference>
<feature type="binding site" evidence="9">
    <location>
        <begin position="6"/>
        <end position="14"/>
    </location>
    <ligand>
        <name>ATP</name>
        <dbReference type="ChEBI" id="CHEBI:30616"/>
    </ligand>
</feature>
<comment type="subunit">
    <text evidence="2 9">Homotetramer.</text>
</comment>
<evidence type="ECO:0000256" key="1">
    <source>
        <dbReference type="ARBA" id="ARBA00004967"/>
    </source>
</evidence>
<feature type="binding site" evidence="9">
    <location>
        <position position="120"/>
    </location>
    <ligand>
        <name>L-citrulline</name>
        <dbReference type="ChEBI" id="CHEBI:57743"/>
    </ligand>
</feature>
<dbReference type="GO" id="GO:0005524">
    <property type="term" value="F:ATP binding"/>
    <property type="evidence" value="ECO:0007669"/>
    <property type="project" value="UniProtKB-UniRule"/>
</dbReference>
<evidence type="ECO:0000256" key="2">
    <source>
        <dbReference type="ARBA" id="ARBA00011881"/>
    </source>
</evidence>
<comment type="caution">
    <text evidence="9">Lacks conserved residue(s) required for the propagation of feature annotation.</text>
</comment>
<dbReference type="InterPro" id="IPR001518">
    <property type="entry name" value="Arginosuc_synth"/>
</dbReference>
<feature type="binding site" evidence="9">
    <location>
        <position position="120"/>
    </location>
    <ligand>
        <name>L-aspartate</name>
        <dbReference type="ChEBI" id="CHEBI:29991"/>
    </ligand>
</feature>
<comment type="caution">
    <text evidence="12">The sequence shown here is derived from an EMBL/GenBank/DDBJ whole genome shotgun (WGS) entry which is preliminary data.</text>
</comment>
<keyword evidence="6 9" id="KW-0028">Amino-acid biosynthesis</keyword>
<dbReference type="InterPro" id="IPR024074">
    <property type="entry name" value="AS_cat/multimer_dom_body"/>
</dbReference>
<dbReference type="NCBIfam" id="NF001770">
    <property type="entry name" value="PRK00509.1"/>
    <property type="match status" value="1"/>
</dbReference>
<dbReference type="AlphaFoldDB" id="A0A7Z0WRZ3"/>
<dbReference type="InterPro" id="IPR018223">
    <property type="entry name" value="Arginosuc_synth_CS"/>
</dbReference>
<sequence>MKIVLAYSGGLDTSVALRWLIDRYDAEVYAYCADIGQQESLDGIERKAKETGAVGVLVEDLRETFLTDYVWPALLANAAYDRQYLLAAPMSRPLICARMISYARSVGADAIAHGATGKGNDQVRFAGGAAALAPDLTLLTPLLEWDLTSRQDEIRYAADHGIPVDAVADKPYSVDTNIWGSSIECGVLDDIAAPPPEEIYLMTRDPDRTGVGSQEITVGFTAGVPTSVDGERMSPVALVERLNAVAGRHGVGRIDLLENRVVGFKTRGVYESPAGTVLHRAHRELESVVLDRDTLHTAETLGQRYGQLIYDGLWFSPLRTALDGFFAAAQEPVTGSVTLRLGHGRIDVVRRSTPNSLYDRHFASYESDDQFEHLAGAGFSYAFTMPMRIRGLARRRDQDTVGS</sequence>
<comment type="similarity">
    <text evidence="9">Belongs to the argininosuccinate synthase family. Type 1 subfamily.</text>
</comment>
<reference evidence="12 13" key="1">
    <citation type="submission" date="2016-12" db="EMBL/GenBank/DDBJ databases">
        <title>The draft genome sequence of Actinophytocola xinjiangensis.</title>
        <authorList>
            <person name="Wang W."/>
            <person name="Yuan L."/>
        </authorList>
    </citation>
    <scope>NUCLEOTIDE SEQUENCE [LARGE SCALE GENOMIC DNA]</scope>
    <source>
        <strain evidence="12 13">CGMCC 4.4663</strain>
    </source>
</reference>
<dbReference type="PROSITE" id="PS00565">
    <property type="entry name" value="ARGININOSUCCIN_SYN_2"/>
    <property type="match status" value="1"/>
</dbReference>
<gene>
    <name evidence="9" type="primary">argG</name>
    <name evidence="12" type="ORF">BLA60_03720</name>
</gene>
<feature type="binding site" evidence="9">
    <location>
        <position position="84"/>
    </location>
    <ligand>
        <name>L-citrulline</name>
        <dbReference type="ChEBI" id="CHEBI:57743"/>
    </ligand>
</feature>
<dbReference type="FunFam" id="3.90.1260.10:FF:000007">
    <property type="entry name" value="Argininosuccinate synthase"/>
    <property type="match status" value="1"/>
</dbReference>
<dbReference type="EC" id="6.3.4.5" evidence="3 9"/>
<dbReference type="EMBL" id="MSIF01000001">
    <property type="protein sequence ID" value="OLF14253.1"/>
    <property type="molecule type" value="Genomic_DNA"/>
</dbReference>
<keyword evidence="4 9" id="KW-0055">Arginine biosynthesis</keyword>
<proteinExistence type="inferred from homology"/>
<dbReference type="CDD" id="cd01999">
    <property type="entry name" value="ASS"/>
    <property type="match status" value="1"/>
</dbReference>
<dbReference type="FunFam" id="3.40.50.620:FF:000019">
    <property type="entry name" value="Argininosuccinate synthase"/>
    <property type="match status" value="1"/>
</dbReference>
<keyword evidence="9" id="KW-0963">Cytoplasm</keyword>
<dbReference type="RefSeq" id="WP_075131199.1">
    <property type="nucleotide sequence ID" value="NZ_MSIF01000001.1"/>
</dbReference>
<dbReference type="PANTHER" id="PTHR11587:SF2">
    <property type="entry name" value="ARGININOSUCCINATE SYNTHASE"/>
    <property type="match status" value="1"/>
</dbReference>
<dbReference type="NCBIfam" id="TIGR00032">
    <property type="entry name" value="argG"/>
    <property type="match status" value="1"/>
</dbReference>
<dbReference type="InterPro" id="IPR023434">
    <property type="entry name" value="Arginosuc_synth_type_1_subfam"/>
</dbReference>
<keyword evidence="7 9" id="KW-0547">Nucleotide-binding</keyword>
<evidence type="ECO:0000256" key="9">
    <source>
        <dbReference type="HAMAP-Rule" id="MF_00005"/>
    </source>
</evidence>
<dbReference type="GO" id="GO:0006526">
    <property type="term" value="P:L-arginine biosynthetic process"/>
    <property type="evidence" value="ECO:0007669"/>
    <property type="project" value="UniProtKB-UniRule"/>
</dbReference>
<evidence type="ECO:0000259" key="10">
    <source>
        <dbReference type="Pfam" id="PF00764"/>
    </source>
</evidence>
<feature type="domain" description="Arginosuccinate synthase-like N-terminal" evidence="10">
    <location>
        <begin position="2"/>
        <end position="163"/>
    </location>
</feature>
<evidence type="ECO:0000256" key="3">
    <source>
        <dbReference type="ARBA" id="ARBA00012286"/>
    </source>
</evidence>
<dbReference type="GO" id="GO:0004055">
    <property type="term" value="F:argininosuccinate synthase activity"/>
    <property type="evidence" value="ECO:0007669"/>
    <property type="project" value="UniProtKB-UniRule"/>
</dbReference>
<dbReference type="SUPFAM" id="SSF69864">
    <property type="entry name" value="Argininosuccinate synthetase, C-terminal domain"/>
    <property type="match status" value="1"/>
</dbReference>
<evidence type="ECO:0000256" key="6">
    <source>
        <dbReference type="ARBA" id="ARBA00022605"/>
    </source>
</evidence>
<evidence type="ECO:0000313" key="13">
    <source>
        <dbReference type="Proteomes" id="UP000185696"/>
    </source>
</evidence>
<dbReference type="Proteomes" id="UP000185696">
    <property type="component" value="Unassembled WGS sequence"/>
</dbReference>
<keyword evidence="8 9" id="KW-0067">ATP-binding</keyword>
<feature type="binding site" evidence="9">
    <location>
        <position position="258"/>
    </location>
    <ligand>
        <name>L-citrulline</name>
        <dbReference type="ChEBI" id="CHEBI:57743"/>
    </ligand>
</feature>
<dbReference type="HAMAP" id="MF_00005">
    <property type="entry name" value="Arg_succ_synth_type1"/>
    <property type="match status" value="1"/>
</dbReference>
<dbReference type="PROSITE" id="PS00564">
    <property type="entry name" value="ARGININOSUCCIN_SYN_1"/>
    <property type="match status" value="1"/>
</dbReference>
<dbReference type="Pfam" id="PF20979">
    <property type="entry name" value="Arginosuc_syn_C"/>
    <property type="match status" value="1"/>
</dbReference>
<feature type="binding site" evidence="9">
    <location>
        <position position="182"/>
    </location>
    <ligand>
        <name>L-citrulline</name>
        <dbReference type="ChEBI" id="CHEBI:57743"/>
    </ligand>
</feature>
<dbReference type="GO" id="GO:0005737">
    <property type="term" value="C:cytoplasm"/>
    <property type="evidence" value="ECO:0007669"/>
    <property type="project" value="UniProtKB-SubCell"/>
</dbReference>
<dbReference type="InterPro" id="IPR014729">
    <property type="entry name" value="Rossmann-like_a/b/a_fold"/>
</dbReference>
<keyword evidence="5 9" id="KW-0436">Ligase</keyword>
<accession>A0A7Z0WRZ3</accession>
<comment type="subcellular location">
    <subcellularLocation>
        <location evidence="9">Cytoplasm</location>
    </subcellularLocation>
</comment>
<dbReference type="Gene3D" id="3.40.50.620">
    <property type="entry name" value="HUPs"/>
    <property type="match status" value="1"/>
</dbReference>
<feature type="binding site" evidence="9">
    <location>
        <position position="173"/>
    </location>
    <ligand>
        <name>L-citrulline</name>
        <dbReference type="ChEBI" id="CHEBI:57743"/>
    </ligand>
</feature>
<evidence type="ECO:0000259" key="11">
    <source>
        <dbReference type="Pfam" id="PF20979"/>
    </source>
</evidence>
<feature type="domain" description="Arginosuccinate synthase C-terminal" evidence="11">
    <location>
        <begin position="172"/>
        <end position="388"/>
    </location>
</feature>
<feature type="binding site" evidence="9">
    <location>
        <position position="121"/>
    </location>
    <ligand>
        <name>L-aspartate</name>
        <dbReference type="ChEBI" id="CHEBI:29991"/>
    </ligand>
</feature>
<dbReference type="GO" id="GO:0000050">
    <property type="term" value="P:urea cycle"/>
    <property type="evidence" value="ECO:0007669"/>
    <property type="project" value="TreeGrafter"/>
</dbReference>
<dbReference type="PANTHER" id="PTHR11587">
    <property type="entry name" value="ARGININOSUCCINATE SYNTHASE"/>
    <property type="match status" value="1"/>
</dbReference>
<dbReference type="SUPFAM" id="SSF52402">
    <property type="entry name" value="Adenine nucleotide alpha hydrolases-like"/>
    <property type="match status" value="1"/>
</dbReference>
<feature type="binding site" evidence="9">
    <location>
        <position position="33"/>
    </location>
    <ligand>
        <name>ATP</name>
        <dbReference type="ChEBI" id="CHEBI:30616"/>
    </ligand>
</feature>
<dbReference type="InterPro" id="IPR048268">
    <property type="entry name" value="Arginosuc_syn_C"/>
</dbReference>
<evidence type="ECO:0000256" key="5">
    <source>
        <dbReference type="ARBA" id="ARBA00022598"/>
    </source>
</evidence>
<evidence type="ECO:0000313" key="12">
    <source>
        <dbReference type="EMBL" id="OLF14253.1"/>
    </source>
</evidence>
<feature type="binding site" evidence="9">
    <location>
        <position position="114"/>
    </location>
    <ligand>
        <name>ATP</name>
        <dbReference type="ChEBI" id="CHEBI:30616"/>
    </ligand>
</feature>
<dbReference type="OrthoDB" id="9801641at2"/>
<dbReference type="GO" id="GO:0000053">
    <property type="term" value="P:argininosuccinate metabolic process"/>
    <property type="evidence" value="ECO:0007669"/>
    <property type="project" value="TreeGrafter"/>
</dbReference>
<protein>
    <recommendedName>
        <fullName evidence="3 9">Argininosuccinate synthase</fullName>
        <ecNumber evidence="3 9">6.3.4.5</ecNumber>
    </recommendedName>
    <alternativeName>
        <fullName evidence="9">Citrulline--aspartate ligase</fullName>
    </alternativeName>
</protein>
<dbReference type="UniPathway" id="UPA00068">
    <property type="reaction ID" value="UER00113"/>
</dbReference>
<dbReference type="Gene3D" id="3.90.1260.10">
    <property type="entry name" value="Argininosuccinate synthetase, chain A, domain 2"/>
    <property type="match status" value="1"/>
</dbReference>
<evidence type="ECO:0000256" key="4">
    <source>
        <dbReference type="ARBA" id="ARBA00022571"/>
    </source>
</evidence>
<dbReference type="Pfam" id="PF00764">
    <property type="entry name" value="Arginosuc_synth"/>
    <property type="match status" value="1"/>
</dbReference>
<keyword evidence="13" id="KW-1185">Reference proteome</keyword>